<comment type="caution">
    <text evidence="2">The sequence shown here is derived from an EMBL/GenBank/DDBJ whole genome shotgun (WGS) entry which is preliminary data.</text>
</comment>
<accession>A0AAW4BLG2</accession>
<name>A0AAW4BLG2_VIBAN</name>
<dbReference type="Proteomes" id="UP000786185">
    <property type="component" value="Unassembled WGS sequence"/>
</dbReference>
<evidence type="ECO:0000313" key="3">
    <source>
        <dbReference type="Proteomes" id="UP000786185"/>
    </source>
</evidence>
<protein>
    <submittedName>
        <fullName evidence="2">Chain-length determining protein</fullName>
    </submittedName>
</protein>
<organism evidence="2 3">
    <name type="scientific">Vibrio anguillarum</name>
    <name type="common">Listonella anguillarum</name>
    <dbReference type="NCBI Taxonomy" id="55601"/>
    <lineage>
        <taxon>Bacteria</taxon>
        <taxon>Pseudomonadati</taxon>
        <taxon>Pseudomonadota</taxon>
        <taxon>Gammaproteobacteria</taxon>
        <taxon>Vibrionales</taxon>
        <taxon>Vibrionaceae</taxon>
        <taxon>Vibrio</taxon>
    </lineage>
</organism>
<feature type="non-terminal residue" evidence="2">
    <location>
        <position position="1"/>
    </location>
</feature>
<keyword evidence="1" id="KW-0472">Membrane</keyword>
<feature type="transmembrane region" description="Helical" evidence="1">
    <location>
        <begin position="6"/>
        <end position="27"/>
    </location>
</feature>
<keyword evidence="1" id="KW-0812">Transmembrane</keyword>
<keyword evidence="1" id="KW-1133">Transmembrane helix</keyword>
<reference evidence="2" key="1">
    <citation type="journal article" date="2021" name="PeerJ">
        <title>Analysis of 44 Vibrio anguillarum genomes reveals high genetic diversity.</title>
        <authorList>
            <person name="Hansen M.J."/>
            <person name="Dalsgaard I."/>
        </authorList>
    </citation>
    <scope>NUCLEOTIDE SEQUENCE</scope>
    <source>
        <strain evidence="2">850617-1/1</strain>
    </source>
</reference>
<sequence>ANLPVWVFVLAGCFAGVFLGSGLAIIFELFDTTIRRQDELELITKVPVLTVLPRIRS</sequence>
<proteinExistence type="predicted"/>
<dbReference type="EMBL" id="SCLC01001218">
    <property type="protein sequence ID" value="MBF4437684.1"/>
    <property type="molecule type" value="Genomic_DNA"/>
</dbReference>
<evidence type="ECO:0000313" key="2">
    <source>
        <dbReference type="EMBL" id="MBF4437684.1"/>
    </source>
</evidence>
<evidence type="ECO:0000256" key="1">
    <source>
        <dbReference type="SAM" id="Phobius"/>
    </source>
</evidence>
<dbReference type="AlphaFoldDB" id="A0AAW4BLG2"/>
<gene>
    <name evidence="2" type="ORF">ERJ77_25005</name>
</gene>